<organism evidence="1 2">
    <name type="scientific">Acrobeloides nanus</name>
    <dbReference type="NCBI Taxonomy" id="290746"/>
    <lineage>
        <taxon>Eukaryota</taxon>
        <taxon>Metazoa</taxon>
        <taxon>Ecdysozoa</taxon>
        <taxon>Nematoda</taxon>
        <taxon>Chromadorea</taxon>
        <taxon>Rhabditida</taxon>
        <taxon>Tylenchina</taxon>
        <taxon>Cephalobomorpha</taxon>
        <taxon>Cephaloboidea</taxon>
        <taxon>Cephalobidae</taxon>
        <taxon>Acrobeloides</taxon>
    </lineage>
</organism>
<dbReference type="AlphaFoldDB" id="A0A914DC49"/>
<protein>
    <submittedName>
        <fullName evidence="2">Transposase</fullName>
    </submittedName>
</protein>
<proteinExistence type="predicted"/>
<accession>A0A914DC49</accession>
<sequence length="94" mass="10381">MTATRPIAPFVRTLTMDICAGVAKASWTSHRTSPQNQADCASLWTTNAPKAPMTVRRWVEFARTHRIPIHVVVHSTISTSRSTARTGLVESVNH</sequence>
<evidence type="ECO:0000313" key="1">
    <source>
        <dbReference type="Proteomes" id="UP000887540"/>
    </source>
</evidence>
<keyword evidence="1" id="KW-1185">Reference proteome</keyword>
<name>A0A914DC49_9BILA</name>
<reference evidence="2" key="1">
    <citation type="submission" date="2022-11" db="UniProtKB">
        <authorList>
            <consortium name="WormBaseParasite"/>
        </authorList>
    </citation>
    <scope>IDENTIFICATION</scope>
</reference>
<evidence type="ECO:0000313" key="2">
    <source>
        <dbReference type="WBParaSite" id="ACRNAN_scaffold21561.g12051.t1"/>
    </source>
</evidence>
<dbReference type="Proteomes" id="UP000887540">
    <property type="component" value="Unplaced"/>
</dbReference>
<dbReference type="WBParaSite" id="ACRNAN_scaffold21561.g12051.t1">
    <property type="protein sequence ID" value="ACRNAN_scaffold21561.g12051.t1"/>
    <property type="gene ID" value="ACRNAN_scaffold21561.g12051"/>
</dbReference>